<evidence type="ECO:0000256" key="1">
    <source>
        <dbReference type="SAM" id="MobiDB-lite"/>
    </source>
</evidence>
<gene>
    <name evidence="2" type="ORF">XTPLMG730_1198</name>
</gene>
<protein>
    <submittedName>
        <fullName evidence="2">Uncharacterized protein</fullName>
    </submittedName>
</protein>
<dbReference type="RefSeq" id="WP_053837593.1">
    <property type="nucleotide sequence ID" value="NZ_CP076251.1"/>
</dbReference>
<accession>A0A0K2ZQJ6</accession>
<dbReference type="AlphaFoldDB" id="A0A0K2ZQJ6"/>
<reference evidence="2 3" key="1">
    <citation type="submission" date="2015-07" db="EMBL/GenBank/DDBJ databases">
        <authorList>
            <person name="Noorani M."/>
        </authorList>
    </citation>
    <scope>NUCLEOTIDE SEQUENCE [LARGE SCALE GENOMIC DNA]</scope>
    <source>
        <strain evidence="2">LMG730</strain>
    </source>
</reference>
<proteinExistence type="predicted"/>
<organism evidence="2 3">
    <name type="scientific">Xanthomonas graminis pv. phlei</name>
    <dbReference type="NCBI Taxonomy" id="487906"/>
    <lineage>
        <taxon>Bacteria</taxon>
        <taxon>Pseudomonadati</taxon>
        <taxon>Pseudomonadota</taxon>
        <taxon>Gammaproteobacteria</taxon>
        <taxon>Lysobacterales</taxon>
        <taxon>Lysobacteraceae</taxon>
        <taxon>Xanthomonas</taxon>
        <taxon>Xanthomonas translucens group</taxon>
        <taxon>Xanthomonas graminis</taxon>
    </lineage>
</organism>
<sequence length="78" mass="8476">MNLQRMQRSLPAMVIVGALFSVSWVGAQGSQGRSPDYGASEPQEDSNAPPAAPAPVRRMRASLSMPYFSFAHTLRPRS</sequence>
<feature type="region of interest" description="Disordered" evidence="1">
    <location>
        <begin position="27"/>
        <end position="56"/>
    </location>
</feature>
<evidence type="ECO:0000313" key="3">
    <source>
        <dbReference type="Proteomes" id="UP000045978"/>
    </source>
</evidence>
<dbReference type="EMBL" id="CXOJ01000018">
    <property type="protein sequence ID" value="CTP85635.1"/>
    <property type="molecule type" value="Genomic_DNA"/>
</dbReference>
<evidence type="ECO:0000313" key="2">
    <source>
        <dbReference type="EMBL" id="CTP85635.1"/>
    </source>
</evidence>
<name>A0A0K2ZQJ6_9XANT</name>
<dbReference type="Proteomes" id="UP000045978">
    <property type="component" value="Unassembled WGS sequence"/>
</dbReference>